<dbReference type="InterPro" id="IPR050992">
    <property type="entry name" value="CheZ_family_phosphatases"/>
</dbReference>
<dbReference type="Gene3D" id="3.40.1550.10">
    <property type="entry name" value="CheC-like"/>
    <property type="match status" value="1"/>
</dbReference>
<dbReference type="PANTHER" id="PTHR43693:SF1">
    <property type="entry name" value="PROTEIN PHOSPHATASE CHEZ"/>
    <property type="match status" value="1"/>
</dbReference>
<dbReference type="GO" id="GO:0006935">
    <property type="term" value="P:chemotaxis"/>
    <property type="evidence" value="ECO:0007669"/>
    <property type="project" value="UniProtKB-KW"/>
</dbReference>
<reference evidence="5" key="1">
    <citation type="submission" date="2016-11" db="EMBL/GenBank/DDBJ databases">
        <authorList>
            <person name="Varghese N."/>
            <person name="Submissions S."/>
        </authorList>
    </citation>
    <scope>NUCLEOTIDE SEQUENCE [LARGE SCALE GENOMIC DNA]</scope>
    <source>
        <strain evidence="5">DSM 14826</strain>
    </source>
</reference>
<feature type="domain" description="CheC-like protein" evidence="3">
    <location>
        <begin position="109"/>
        <end position="144"/>
    </location>
</feature>
<keyword evidence="1" id="KW-0145">Chemotaxis</keyword>
<evidence type="ECO:0000259" key="3">
    <source>
        <dbReference type="Pfam" id="PF04509"/>
    </source>
</evidence>
<organism evidence="4 5">
    <name type="scientific">Anaerobranca californiensis DSM 14826</name>
    <dbReference type="NCBI Taxonomy" id="1120989"/>
    <lineage>
        <taxon>Bacteria</taxon>
        <taxon>Bacillati</taxon>
        <taxon>Bacillota</taxon>
        <taxon>Clostridia</taxon>
        <taxon>Eubacteriales</taxon>
        <taxon>Proteinivoracaceae</taxon>
        <taxon>Anaerobranca</taxon>
    </lineage>
</organism>
<dbReference type="Pfam" id="PF04509">
    <property type="entry name" value="CheC"/>
    <property type="match status" value="2"/>
</dbReference>
<dbReference type="SUPFAM" id="SSF103039">
    <property type="entry name" value="CheC-like"/>
    <property type="match status" value="1"/>
</dbReference>
<dbReference type="PANTHER" id="PTHR43693">
    <property type="entry name" value="PROTEIN PHOSPHATASE CHEZ"/>
    <property type="match status" value="1"/>
</dbReference>
<dbReference type="GO" id="GO:0016787">
    <property type="term" value="F:hydrolase activity"/>
    <property type="evidence" value="ECO:0007669"/>
    <property type="project" value="UniProtKB-KW"/>
</dbReference>
<proteinExistence type="predicted"/>
<dbReference type="Proteomes" id="UP000243547">
    <property type="component" value="Unassembled WGS sequence"/>
</dbReference>
<name>A0A1M6KH11_9FIRM</name>
<keyword evidence="5" id="KW-1185">Reference proteome</keyword>
<feature type="domain" description="CheC-like protein" evidence="3">
    <location>
        <begin position="9"/>
        <end position="45"/>
    </location>
</feature>
<dbReference type="CDD" id="cd17909">
    <property type="entry name" value="CheC_ClassI"/>
    <property type="match status" value="1"/>
</dbReference>
<keyword evidence="2" id="KW-0378">Hydrolase</keyword>
<dbReference type="EMBL" id="FRAI01000005">
    <property type="protein sequence ID" value="SHJ58218.1"/>
    <property type="molecule type" value="Genomic_DNA"/>
</dbReference>
<dbReference type="InterPro" id="IPR007597">
    <property type="entry name" value="CheC"/>
</dbReference>
<evidence type="ECO:0000256" key="2">
    <source>
        <dbReference type="ARBA" id="ARBA00022801"/>
    </source>
</evidence>
<protein>
    <submittedName>
        <fullName evidence="4">Chemotaxis protein CheC</fullName>
    </submittedName>
</protein>
<evidence type="ECO:0000313" key="5">
    <source>
        <dbReference type="Proteomes" id="UP000243547"/>
    </source>
</evidence>
<dbReference type="AlphaFoldDB" id="A0A1M6KH11"/>
<dbReference type="InterPro" id="IPR028976">
    <property type="entry name" value="CheC-like_sf"/>
</dbReference>
<accession>A0A1M6KH11</accession>
<gene>
    <name evidence="4" type="ORF">SAMN02745227_00117</name>
</gene>
<evidence type="ECO:0000313" key="4">
    <source>
        <dbReference type="EMBL" id="SHJ58218.1"/>
    </source>
</evidence>
<dbReference type="RefSeq" id="WP_200779393.1">
    <property type="nucleotide sequence ID" value="NZ_FRAI01000005.1"/>
</dbReference>
<sequence>MNIYSLKPMQIDLLKELGNIGAGNAATALSKIISNKIGLSVPEVSLVSFQEALEFVGGEDQVVASIYFRVEGSLPGNILLMLPLETIKFILEYLLNDKNIDFYNLDSYQTSAISEIGNMLCGAYLTALSNFTQQNMYPSVPALSVDMAEAALSLPLIQMGEMGDVALLIKTTFTHEGKDVSGIFFFIPEIQSFEKLMGYFGVANE</sequence>
<dbReference type="STRING" id="1120989.SAMN02745227_00117"/>
<evidence type="ECO:0000256" key="1">
    <source>
        <dbReference type="ARBA" id="ARBA00022500"/>
    </source>
</evidence>